<dbReference type="InterPro" id="IPR036041">
    <property type="entry name" value="Ribosome-inact_prot_sf"/>
</dbReference>
<dbReference type="GO" id="GO:0006952">
    <property type="term" value="P:defense response"/>
    <property type="evidence" value="ECO:0007669"/>
    <property type="project" value="UniProtKB-KW"/>
</dbReference>
<dbReference type="EMBL" id="OIVN01006167">
    <property type="protein sequence ID" value="SPD26831.1"/>
    <property type="molecule type" value="Genomic_DNA"/>
</dbReference>
<dbReference type="InterPro" id="IPR001574">
    <property type="entry name" value="Ribosome_inactivat_prot"/>
</dbReference>
<reference evidence="11" key="1">
    <citation type="submission" date="2018-02" db="EMBL/GenBank/DDBJ databases">
        <authorList>
            <person name="Cohen D.B."/>
            <person name="Kent A.D."/>
        </authorList>
    </citation>
    <scope>NUCLEOTIDE SEQUENCE</scope>
</reference>
<dbReference type="Gene3D" id="3.40.420.10">
    <property type="entry name" value="Ricin (A subunit), domain 1"/>
    <property type="match status" value="1"/>
</dbReference>
<evidence type="ECO:0000256" key="4">
    <source>
        <dbReference type="ARBA" id="ARBA00022656"/>
    </source>
</evidence>
<feature type="domain" description="DUF6598" evidence="10">
    <location>
        <begin position="262"/>
        <end position="489"/>
    </location>
</feature>
<comment type="similarity">
    <text evidence="2">Belongs to the ribosome-inactivating protein family. Type 1 RIP subfamily.</text>
</comment>
<dbReference type="Pfam" id="PF00161">
    <property type="entry name" value="RIP"/>
    <property type="match status" value="1"/>
</dbReference>
<dbReference type="InterPro" id="IPR017989">
    <property type="entry name" value="Ribosome_inactivat_1/2"/>
</dbReference>
<dbReference type="GO" id="GO:0030598">
    <property type="term" value="F:rRNA N-glycosylase activity"/>
    <property type="evidence" value="ECO:0007669"/>
    <property type="project" value="UniProtKB-EC"/>
</dbReference>
<dbReference type="InterPro" id="IPR016138">
    <property type="entry name" value="Ribosome_inactivat_prot_sub1"/>
</dbReference>
<evidence type="ECO:0000256" key="1">
    <source>
        <dbReference type="ARBA" id="ARBA00000237"/>
    </source>
</evidence>
<dbReference type="EC" id="3.2.2.22" evidence="3"/>
<evidence type="ECO:0000256" key="7">
    <source>
        <dbReference type="ARBA" id="ARBA00023193"/>
    </source>
</evidence>
<evidence type="ECO:0000256" key="5">
    <source>
        <dbReference type="ARBA" id="ARBA00022801"/>
    </source>
</evidence>
<dbReference type="GO" id="GO:0090729">
    <property type="term" value="F:toxin activity"/>
    <property type="evidence" value="ECO:0007669"/>
    <property type="project" value="UniProtKB-KW"/>
</dbReference>
<evidence type="ECO:0000256" key="2">
    <source>
        <dbReference type="ARBA" id="ARBA00008544"/>
    </source>
</evidence>
<gene>
    <name evidence="11" type="ORF">FSB_LOCUS54713</name>
</gene>
<evidence type="ECO:0000259" key="10">
    <source>
        <dbReference type="Pfam" id="PF20241"/>
    </source>
</evidence>
<evidence type="ECO:0000256" key="8">
    <source>
        <dbReference type="ARBA" id="ARBA00030788"/>
    </source>
</evidence>
<dbReference type="Pfam" id="PF20241">
    <property type="entry name" value="DUF6598"/>
    <property type="match status" value="1"/>
</dbReference>
<keyword evidence="4 9" id="KW-0800">Toxin</keyword>
<name>A0A2N9IS33_FAGSY</name>
<dbReference type="GO" id="GO:0017148">
    <property type="term" value="P:negative regulation of translation"/>
    <property type="evidence" value="ECO:0007669"/>
    <property type="project" value="UniProtKB-KW"/>
</dbReference>
<sequence>MTTIVLTEEFNVQEQSSTTWTAYRQFIERLRPRLAVRYSHNLPVLPLQENPPTRWLDLILRTRASAITLRIRYGNLYLDGYRMGTSGAWREFGSSTANPRPPQLIPGSSFLGFTGEYRSLANVAVVNTDDIRLGQQPLIDAVNTLAISTDRKSQANSLIIVIRMICESIRYARISNYITNNFRGFSPKTESWMGTLENNWGHLSFDVLAKDANPNHTFRRVDINATEIRTVEQAVAILGVLLGGPITVLFRQPQAEAQGQPMVEVFSVRINHINGENPTSLYGTITVTDGLGSQYIYNREKEDSKSIHPGDNVFLTGPARSVSAYDSFTINLALIDKNTDHEVSKGEISWNVYNTTNEYDKLLSEDVHGEYGSVTVNYVVLSDAVEATVEVTLENEAAENIYGRLTISNGVSEFESVLVQKTKVEEDKDVRAGESIRLSRSVVAVPLNSALTISYDDEIAKTTARFPAQLAGTSEKIISGKHGEINVKVNWNN</sequence>
<dbReference type="InterPro" id="IPR046533">
    <property type="entry name" value="DUF6598"/>
</dbReference>
<dbReference type="PRINTS" id="PR00396">
    <property type="entry name" value="SHIGARICIN"/>
</dbReference>
<proteinExistence type="inferred from homology"/>
<keyword evidence="6 9" id="KW-0611">Plant defense</keyword>
<dbReference type="SUPFAM" id="SSF56371">
    <property type="entry name" value="Ribosome inactivating proteins (RIP)"/>
    <property type="match status" value="1"/>
</dbReference>
<protein>
    <recommendedName>
        <fullName evidence="3">rRNA N-glycosylase</fullName>
        <ecNumber evidence="3">3.2.2.22</ecNumber>
    </recommendedName>
    <alternativeName>
        <fullName evidence="8">rRNA N-glycosidase</fullName>
    </alternativeName>
</protein>
<evidence type="ECO:0000256" key="3">
    <source>
        <dbReference type="ARBA" id="ARBA00012001"/>
    </source>
</evidence>
<keyword evidence="7 9" id="KW-0652">Protein synthesis inhibitor</keyword>
<evidence type="ECO:0000256" key="9">
    <source>
        <dbReference type="RuleBase" id="RU004915"/>
    </source>
</evidence>
<dbReference type="PANTHER" id="PTHR33453">
    <property type="match status" value="1"/>
</dbReference>
<accession>A0A2N9IS33</accession>
<comment type="catalytic activity">
    <reaction evidence="1 9">
        <text>Endohydrolysis of the N-glycosidic bond at one specific adenosine on the 28S rRNA.</text>
        <dbReference type="EC" id="3.2.2.22"/>
    </reaction>
</comment>
<dbReference type="AlphaFoldDB" id="A0A2N9IS33"/>
<organism evidence="11">
    <name type="scientific">Fagus sylvatica</name>
    <name type="common">Beechnut</name>
    <dbReference type="NCBI Taxonomy" id="28930"/>
    <lineage>
        <taxon>Eukaryota</taxon>
        <taxon>Viridiplantae</taxon>
        <taxon>Streptophyta</taxon>
        <taxon>Embryophyta</taxon>
        <taxon>Tracheophyta</taxon>
        <taxon>Spermatophyta</taxon>
        <taxon>Magnoliopsida</taxon>
        <taxon>eudicotyledons</taxon>
        <taxon>Gunneridae</taxon>
        <taxon>Pentapetalae</taxon>
        <taxon>rosids</taxon>
        <taxon>fabids</taxon>
        <taxon>Fagales</taxon>
        <taxon>Fagaceae</taxon>
        <taxon>Fagus</taxon>
    </lineage>
</organism>
<evidence type="ECO:0000313" key="11">
    <source>
        <dbReference type="EMBL" id="SPD26831.1"/>
    </source>
</evidence>
<keyword evidence="5 9" id="KW-0378">Hydrolase</keyword>
<evidence type="ECO:0000256" key="6">
    <source>
        <dbReference type="ARBA" id="ARBA00022821"/>
    </source>
</evidence>
<dbReference type="PANTHER" id="PTHR33453:SF9">
    <property type="entry name" value="ALBUMIN B-32"/>
    <property type="match status" value="1"/>
</dbReference>